<dbReference type="Pfam" id="PF00240">
    <property type="entry name" value="ubiquitin"/>
    <property type="match status" value="1"/>
</dbReference>
<evidence type="ECO:0000256" key="3">
    <source>
        <dbReference type="ARBA" id="ARBA00022728"/>
    </source>
</evidence>
<keyword evidence="2" id="KW-0507">mRNA processing</keyword>
<dbReference type="PROSITE" id="PS50128">
    <property type="entry name" value="SURP"/>
    <property type="match status" value="2"/>
</dbReference>
<reference evidence="10" key="1">
    <citation type="submission" date="2021-06" db="EMBL/GenBank/DDBJ databases">
        <authorList>
            <person name="Kallberg Y."/>
            <person name="Tangrot J."/>
            <person name="Rosling A."/>
        </authorList>
    </citation>
    <scope>NUCLEOTIDE SEQUENCE</scope>
    <source>
        <strain evidence="10">FL966</strain>
    </source>
</reference>
<dbReference type="SUPFAM" id="SSF109905">
    <property type="entry name" value="Surp module (SWAP domain)"/>
    <property type="match status" value="2"/>
</dbReference>
<dbReference type="GO" id="GO:0045292">
    <property type="term" value="P:mRNA cis splicing, via spliceosome"/>
    <property type="evidence" value="ECO:0007669"/>
    <property type="project" value="InterPro"/>
</dbReference>
<dbReference type="GO" id="GO:0071013">
    <property type="term" value="C:catalytic step 2 spliceosome"/>
    <property type="evidence" value="ECO:0007669"/>
    <property type="project" value="TreeGrafter"/>
</dbReference>
<comment type="subcellular location">
    <subcellularLocation>
        <location evidence="1">Nucleus</location>
    </subcellularLocation>
</comment>
<dbReference type="InterPro" id="IPR029071">
    <property type="entry name" value="Ubiquitin-like_domsf"/>
</dbReference>
<dbReference type="AlphaFoldDB" id="A0A9N9IW76"/>
<proteinExistence type="predicted"/>
<feature type="domain" description="SURP motif" evidence="9">
    <location>
        <begin position="49"/>
        <end position="91"/>
    </location>
</feature>
<evidence type="ECO:0000259" key="8">
    <source>
        <dbReference type="PROSITE" id="PS50053"/>
    </source>
</evidence>
<evidence type="ECO:0000256" key="6">
    <source>
        <dbReference type="ARBA" id="ARBA00023242"/>
    </source>
</evidence>
<dbReference type="FunFam" id="1.10.10.790:FF:000002">
    <property type="entry name" value="Splicing factor 3A subunit 1"/>
    <property type="match status" value="1"/>
</dbReference>
<organism evidence="10 11">
    <name type="scientific">Cetraspora pellucida</name>
    <dbReference type="NCBI Taxonomy" id="1433469"/>
    <lineage>
        <taxon>Eukaryota</taxon>
        <taxon>Fungi</taxon>
        <taxon>Fungi incertae sedis</taxon>
        <taxon>Mucoromycota</taxon>
        <taxon>Glomeromycotina</taxon>
        <taxon>Glomeromycetes</taxon>
        <taxon>Diversisporales</taxon>
        <taxon>Gigasporaceae</taxon>
        <taxon>Cetraspora</taxon>
    </lineage>
</organism>
<dbReference type="InterPro" id="IPR000061">
    <property type="entry name" value="Surp"/>
</dbReference>
<evidence type="ECO:0000313" key="11">
    <source>
        <dbReference type="Proteomes" id="UP000789759"/>
    </source>
</evidence>
<dbReference type="Pfam" id="PF12230">
    <property type="entry name" value="PRP21_like_P"/>
    <property type="match status" value="1"/>
</dbReference>
<feature type="region of interest" description="Disordered" evidence="7">
    <location>
        <begin position="256"/>
        <end position="308"/>
    </location>
</feature>
<dbReference type="Gene3D" id="1.10.10.790">
    <property type="entry name" value="Surp module"/>
    <property type="match status" value="2"/>
</dbReference>
<evidence type="ECO:0000256" key="2">
    <source>
        <dbReference type="ARBA" id="ARBA00022664"/>
    </source>
</evidence>
<keyword evidence="3" id="KW-0747">Spliceosome</keyword>
<dbReference type="SMART" id="SM00213">
    <property type="entry name" value="UBQ"/>
    <property type="match status" value="1"/>
</dbReference>
<evidence type="ECO:0000256" key="1">
    <source>
        <dbReference type="ARBA" id="ARBA00004123"/>
    </source>
</evidence>
<dbReference type="GO" id="GO:0005686">
    <property type="term" value="C:U2 snRNP"/>
    <property type="evidence" value="ECO:0007669"/>
    <property type="project" value="TreeGrafter"/>
</dbReference>
<dbReference type="InterPro" id="IPR000626">
    <property type="entry name" value="Ubiquitin-like_dom"/>
</dbReference>
<dbReference type="SMART" id="SM00648">
    <property type="entry name" value="SWAP"/>
    <property type="match status" value="2"/>
</dbReference>
<dbReference type="InterPro" id="IPR022030">
    <property type="entry name" value="SF3A1_dom"/>
</dbReference>
<keyword evidence="4" id="KW-0677">Repeat</keyword>
<dbReference type="SUPFAM" id="SSF54236">
    <property type="entry name" value="Ubiquitin-like"/>
    <property type="match status" value="1"/>
</dbReference>
<keyword evidence="5" id="KW-0508">mRNA splicing</keyword>
<dbReference type="InterPro" id="IPR045146">
    <property type="entry name" value="SF3A1"/>
</dbReference>
<protein>
    <submittedName>
        <fullName evidence="10">24271_t:CDS:1</fullName>
    </submittedName>
</protein>
<name>A0A9N9IW76_9GLOM</name>
<comment type="caution">
    <text evidence="10">The sequence shown here is derived from an EMBL/GenBank/DDBJ whole genome shotgun (WGS) entry which is preliminary data.</text>
</comment>
<dbReference type="FunFam" id="1.10.10.790:FF:000001">
    <property type="entry name" value="Splicing factor 3a, subunit 1"/>
    <property type="match status" value="1"/>
</dbReference>
<dbReference type="InterPro" id="IPR035563">
    <property type="entry name" value="SF3As1_ubi"/>
</dbReference>
<dbReference type="EMBL" id="CAJVQA010018275">
    <property type="protein sequence ID" value="CAG8753028.1"/>
    <property type="molecule type" value="Genomic_DNA"/>
</dbReference>
<dbReference type="GO" id="GO:0003723">
    <property type="term" value="F:RNA binding"/>
    <property type="evidence" value="ECO:0007669"/>
    <property type="project" value="InterPro"/>
</dbReference>
<dbReference type="Proteomes" id="UP000789759">
    <property type="component" value="Unassembled WGS sequence"/>
</dbReference>
<evidence type="ECO:0000256" key="7">
    <source>
        <dbReference type="SAM" id="MobiDB-lite"/>
    </source>
</evidence>
<dbReference type="PROSITE" id="PS50053">
    <property type="entry name" value="UBIQUITIN_2"/>
    <property type="match status" value="1"/>
</dbReference>
<feature type="domain" description="SURP motif" evidence="9">
    <location>
        <begin position="149"/>
        <end position="191"/>
    </location>
</feature>
<evidence type="ECO:0000259" key="9">
    <source>
        <dbReference type="PROSITE" id="PS50128"/>
    </source>
</evidence>
<evidence type="ECO:0000313" key="10">
    <source>
        <dbReference type="EMBL" id="CAG8753028.1"/>
    </source>
</evidence>
<evidence type="ECO:0000256" key="4">
    <source>
        <dbReference type="ARBA" id="ARBA00022737"/>
    </source>
</evidence>
<dbReference type="GO" id="GO:0000381">
    <property type="term" value="P:regulation of alternative mRNA splicing, via spliceosome"/>
    <property type="evidence" value="ECO:0007669"/>
    <property type="project" value="TreeGrafter"/>
</dbReference>
<dbReference type="InterPro" id="IPR035967">
    <property type="entry name" value="SWAP/Surp_sf"/>
</dbReference>
<evidence type="ECO:0000256" key="5">
    <source>
        <dbReference type="ARBA" id="ARBA00023187"/>
    </source>
</evidence>
<feature type="domain" description="Ubiquitin-like" evidence="8">
    <location>
        <begin position="605"/>
        <end position="665"/>
    </location>
</feature>
<dbReference type="Gene3D" id="3.10.20.90">
    <property type="entry name" value="Phosphatidylinositol 3-kinase Catalytic Subunit, Chain A, domain 1"/>
    <property type="match status" value="1"/>
</dbReference>
<dbReference type="Pfam" id="PF01805">
    <property type="entry name" value="Surp"/>
    <property type="match status" value="1"/>
</dbReference>
<dbReference type="PANTHER" id="PTHR15316:SF1">
    <property type="entry name" value="SPLICING FACTOR 3A SUBUNIT 1"/>
    <property type="match status" value="1"/>
</dbReference>
<gene>
    <name evidence="10" type="ORF">CPELLU_LOCUS14829</name>
</gene>
<keyword evidence="6" id="KW-0539">Nucleus</keyword>
<sequence>MVAVALPESLPEVDSFPHVEAENNASVNNDEDARPLVGIIYPPPDIRNIVDKTAIFVARNGVQFEERIRENEKHNAKFSFLNPNDPYHAYYQYKIAETKGGKVSKKAEPKELKVEVKEEGFLQRAPPKEPPSFEFMNDMPSISAQDLDILKLTAQFVARNGRKFMTALSQREQRNYQFDFLRPNHSLFAYASIDWHDFVIVETVEFTEADETIDLPPPMSIIELENMTLAQKKMASVNIVETNEDKAAEIDMEMDEDVDMEEEDDQAAADDDEQDQESTPTVTEIKPPDTSAPMKIVKDYKPRAYAPKTTTERQTVICPRCNQAIPLDEMANHVRIELLDPKWKEQKMAADAKKKESNLLQEGTDVAKILKTFSGYRSDIFGNEETEIGRKIGEEEEKKKRIEKEKVVWDGHTASINMATQRAAAGVSIDEQIAAIHRSKGLTSDSDSKIGIQPHISSAQQPIFTGYPSHTTQNAPIPPGPLPVAYSGYVGSSAPFAHQLPGFIAPIASQNVNMASQQPSQVRPPIPPIPQLRQSLPGRTMEDEVDITMLSKRQKLDNGSSMGSLVSEEEWIASHQGLISIQIQCPIISEKPEWNCQGQIIVLDNLSLTTLVSAVKDKIFARLNFPAGKQKLTIGGAVMKNQVSLAYYNIEDGGIIGLAIKDRGKK</sequence>
<dbReference type="GO" id="GO:0071004">
    <property type="term" value="C:U2-type prespliceosome"/>
    <property type="evidence" value="ECO:0007669"/>
    <property type="project" value="TreeGrafter"/>
</dbReference>
<dbReference type="OrthoDB" id="447637at2759"/>
<dbReference type="PANTHER" id="PTHR15316">
    <property type="entry name" value="SPLICEOSOME ASSOCIATED PROTEIN 114/SWAP SPLICING FACTOR-RELATED"/>
    <property type="match status" value="1"/>
</dbReference>
<accession>A0A9N9IW76</accession>
<dbReference type="CDD" id="cd01800">
    <property type="entry name" value="Ubl_SF3a120"/>
    <property type="match status" value="1"/>
</dbReference>
<keyword evidence="11" id="KW-1185">Reference proteome</keyword>
<feature type="compositionally biased region" description="Acidic residues" evidence="7">
    <location>
        <begin position="256"/>
        <end position="276"/>
    </location>
</feature>